<keyword evidence="1 3" id="KW-0378">Hydrolase</keyword>
<organism evidence="3 4">
    <name type="scientific">Shewanella sairae</name>
    <dbReference type="NCBI Taxonomy" id="190310"/>
    <lineage>
        <taxon>Bacteria</taxon>
        <taxon>Pseudomonadati</taxon>
        <taxon>Pseudomonadota</taxon>
        <taxon>Gammaproteobacteria</taxon>
        <taxon>Alteromonadales</taxon>
        <taxon>Shewanellaceae</taxon>
        <taxon>Shewanella</taxon>
    </lineage>
</organism>
<dbReference type="RefSeq" id="WP_220780501.1">
    <property type="nucleotide sequence ID" value="NZ_BPEY01000019.1"/>
</dbReference>
<sequence>MAFDDKFRLSSHAVIIERSEVEPKVFLVKATYGDYRWGLPGGALEPGETIHEALQRECVEELGVSINIKYLTGVYYHQAYQSQAFIFLCELDDISRIKLSKEHSEYSYTPVSQLSPVQKQRVQDCLNYKGVVCSAKF</sequence>
<dbReference type="Gene3D" id="3.90.79.10">
    <property type="entry name" value="Nucleoside Triphosphate Pyrophosphohydrolase"/>
    <property type="match status" value="1"/>
</dbReference>
<comment type="caution">
    <text evidence="3">The sequence shown here is derived from an EMBL/GenBank/DDBJ whole genome shotgun (WGS) entry which is preliminary data.</text>
</comment>
<dbReference type="InterPro" id="IPR015797">
    <property type="entry name" value="NUDIX_hydrolase-like_dom_sf"/>
</dbReference>
<accession>A0ABQ4P972</accession>
<keyword evidence="4" id="KW-1185">Reference proteome</keyword>
<dbReference type="PANTHER" id="PTHR21340">
    <property type="entry name" value="DIADENOSINE 5,5-P1,P4-TETRAPHOSPHATE PYROPHOSPHOHYDROLASE MUTT"/>
    <property type="match status" value="1"/>
</dbReference>
<dbReference type="Proteomes" id="UP000887104">
    <property type="component" value="Unassembled WGS sequence"/>
</dbReference>
<dbReference type="PRINTS" id="PR00502">
    <property type="entry name" value="NUDIXFAMILY"/>
</dbReference>
<dbReference type="SUPFAM" id="SSF55811">
    <property type="entry name" value="Nudix"/>
    <property type="match status" value="1"/>
</dbReference>
<dbReference type="InterPro" id="IPR000086">
    <property type="entry name" value="NUDIX_hydrolase_dom"/>
</dbReference>
<evidence type="ECO:0000256" key="1">
    <source>
        <dbReference type="ARBA" id="ARBA00022801"/>
    </source>
</evidence>
<dbReference type="InterPro" id="IPR051325">
    <property type="entry name" value="Nudix_hydrolase_domain"/>
</dbReference>
<evidence type="ECO:0000259" key="2">
    <source>
        <dbReference type="PROSITE" id="PS51462"/>
    </source>
</evidence>
<evidence type="ECO:0000313" key="4">
    <source>
        <dbReference type="Proteomes" id="UP000887104"/>
    </source>
</evidence>
<dbReference type="EMBL" id="BPEY01000019">
    <property type="protein sequence ID" value="GIU44065.1"/>
    <property type="molecule type" value="Genomic_DNA"/>
</dbReference>
<dbReference type="PROSITE" id="PS51462">
    <property type="entry name" value="NUDIX"/>
    <property type="match status" value="1"/>
</dbReference>
<reference evidence="3" key="1">
    <citation type="submission" date="2021-05" db="EMBL/GenBank/DDBJ databases">
        <title>Molecular characterization for Shewanella algae harboring chromosomal blaOXA-55-like strains isolated from clinical and environment sample.</title>
        <authorList>
            <person name="Ohama Y."/>
            <person name="Aoki K."/>
            <person name="Harada S."/>
            <person name="Moriya K."/>
            <person name="Ishii Y."/>
            <person name="Tateda K."/>
        </authorList>
    </citation>
    <scope>NUCLEOTIDE SEQUENCE</scope>
    <source>
        <strain evidence="3">JCM 11563</strain>
    </source>
</reference>
<dbReference type="PANTHER" id="PTHR21340:SF0">
    <property type="entry name" value="BIS(5'-NUCLEOSYL)-TETRAPHOSPHATASE [ASYMMETRICAL]"/>
    <property type="match status" value="1"/>
</dbReference>
<dbReference type="CDD" id="cd02883">
    <property type="entry name" value="NUDIX_Hydrolase"/>
    <property type="match status" value="1"/>
</dbReference>
<feature type="domain" description="Nudix hydrolase" evidence="2">
    <location>
        <begin position="6"/>
        <end position="137"/>
    </location>
</feature>
<name>A0ABQ4P972_9GAMM</name>
<evidence type="ECO:0000313" key="3">
    <source>
        <dbReference type="EMBL" id="GIU44065.1"/>
    </source>
</evidence>
<dbReference type="GO" id="GO:0016787">
    <property type="term" value="F:hydrolase activity"/>
    <property type="evidence" value="ECO:0007669"/>
    <property type="project" value="UniProtKB-KW"/>
</dbReference>
<protein>
    <submittedName>
        <fullName evidence="3">NUDIX hydrolase</fullName>
    </submittedName>
</protein>
<dbReference type="Pfam" id="PF00293">
    <property type="entry name" value="NUDIX"/>
    <property type="match status" value="1"/>
</dbReference>
<proteinExistence type="predicted"/>
<dbReference type="InterPro" id="IPR020476">
    <property type="entry name" value="Nudix_hydrolase"/>
</dbReference>
<gene>
    <name evidence="3" type="ORF">TUM4438_14400</name>
</gene>